<dbReference type="PANTHER" id="PTHR22911">
    <property type="entry name" value="ACYL-MALONYL CONDENSING ENZYME-RELATED"/>
    <property type="match status" value="1"/>
</dbReference>
<proteinExistence type="inferred from homology"/>
<dbReference type="InterPro" id="IPR000620">
    <property type="entry name" value="EamA_dom"/>
</dbReference>
<accession>A0AAJ4W9T9</accession>
<protein>
    <submittedName>
        <fullName evidence="9">EamA domain-containing membrane protein RarD</fullName>
    </submittedName>
</protein>
<keyword evidence="6 7" id="KW-0472">Membrane</keyword>
<feature type="transmembrane region" description="Helical" evidence="7">
    <location>
        <begin position="208"/>
        <end position="225"/>
    </location>
</feature>
<feature type="domain" description="EamA" evidence="8">
    <location>
        <begin position="6"/>
        <end position="136"/>
    </location>
</feature>
<dbReference type="Pfam" id="PF00892">
    <property type="entry name" value="EamA"/>
    <property type="match status" value="2"/>
</dbReference>
<evidence type="ECO:0000256" key="2">
    <source>
        <dbReference type="ARBA" id="ARBA00007362"/>
    </source>
</evidence>
<evidence type="ECO:0000313" key="9">
    <source>
        <dbReference type="EMBL" id="SFC62251.1"/>
    </source>
</evidence>
<feature type="transmembrane region" description="Helical" evidence="7">
    <location>
        <begin position="262"/>
        <end position="279"/>
    </location>
</feature>
<evidence type="ECO:0000256" key="7">
    <source>
        <dbReference type="SAM" id="Phobius"/>
    </source>
</evidence>
<evidence type="ECO:0000256" key="4">
    <source>
        <dbReference type="ARBA" id="ARBA00022692"/>
    </source>
</evidence>
<dbReference type="Gene3D" id="1.10.3730.20">
    <property type="match status" value="1"/>
</dbReference>
<evidence type="ECO:0000256" key="6">
    <source>
        <dbReference type="ARBA" id="ARBA00023136"/>
    </source>
</evidence>
<feature type="transmembrane region" description="Helical" evidence="7">
    <location>
        <begin position="93"/>
        <end position="113"/>
    </location>
</feature>
<name>A0AAJ4W9T9_9GAMM</name>
<keyword evidence="5 7" id="KW-1133">Transmembrane helix</keyword>
<dbReference type="EMBL" id="FOLW01000003">
    <property type="protein sequence ID" value="SFC62251.1"/>
    <property type="molecule type" value="Genomic_DNA"/>
</dbReference>
<organism evidence="9 10">
    <name type="scientific">Pragia fontium DSM 5563 = ATCC 49100</name>
    <dbReference type="NCBI Taxonomy" id="1122977"/>
    <lineage>
        <taxon>Bacteria</taxon>
        <taxon>Pseudomonadati</taxon>
        <taxon>Pseudomonadota</taxon>
        <taxon>Gammaproteobacteria</taxon>
        <taxon>Enterobacterales</taxon>
        <taxon>Budviciaceae</taxon>
        <taxon>Pragia</taxon>
    </lineage>
</organism>
<keyword evidence="4 7" id="KW-0812">Transmembrane</keyword>
<comment type="similarity">
    <text evidence="2">Belongs to the EamA transporter family.</text>
</comment>
<dbReference type="GO" id="GO:0016020">
    <property type="term" value="C:membrane"/>
    <property type="evidence" value="ECO:0007669"/>
    <property type="project" value="InterPro"/>
</dbReference>
<feature type="transmembrane region" description="Helical" evidence="7">
    <location>
        <begin position="31"/>
        <end position="51"/>
    </location>
</feature>
<gene>
    <name evidence="9" type="ORF">SAMN02745723_103138</name>
</gene>
<evidence type="ECO:0000256" key="5">
    <source>
        <dbReference type="ARBA" id="ARBA00022989"/>
    </source>
</evidence>
<comment type="caution">
    <text evidence="9">The sequence shown here is derived from an EMBL/GenBank/DDBJ whole genome shotgun (WGS) entry which is preliminary data.</text>
</comment>
<feature type="transmembrane region" description="Helical" evidence="7">
    <location>
        <begin position="237"/>
        <end position="256"/>
    </location>
</feature>
<evidence type="ECO:0000313" key="10">
    <source>
        <dbReference type="Proteomes" id="UP000226420"/>
    </source>
</evidence>
<dbReference type="RefSeq" id="WP_074821656.1">
    <property type="nucleotide sequence ID" value="NZ_FOLW01000003.1"/>
</dbReference>
<evidence type="ECO:0000256" key="1">
    <source>
        <dbReference type="ARBA" id="ARBA00004651"/>
    </source>
</evidence>
<dbReference type="SUPFAM" id="SSF103481">
    <property type="entry name" value="Multidrug resistance efflux transporter EmrE"/>
    <property type="match status" value="2"/>
</dbReference>
<feature type="transmembrane region" description="Helical" evidence="7">
    <location>
        <begin position="66"/>
        <end position="87"/>
    </location>
</feature>
<dbReference type="InterPro" id="IPR037185">
    <property type="entry name" value="EmrE-like"/>
</dbReference>
<dbReference type="AlphaFoldDB" id="A0AAJ4W9T9"/>
<dbReference type="PANTHER" id="PTHR22911:SF137">
    <property type="entry name" value="SOLUTE CARRIER FAMILY 35 MEMBER G2-RELATED"/>
    <property type="match status" value="1"/>
</dbReference>
<reference evidence="9 10" key="1">
    <citation type="submission" date="2016-10" db="EMBL/GenBank/DDBJ databases">
        <authorList>
            <person name="Varghese N."/>
            <person name="Submissions S."/>
        </authorList>
    </citation>
    <scope>NUCLEOTIDE SEQUENCE [LARGE SCALE GENOMIC DNA]</scope>
    <source>
        <strain evidence="9 10">DSM 5563</strain>
    </source>
</reference>
<sequence length="285" mass="31197">MTRRSALIQIHIAALLFGISGIFGKLILSGVAVLVFGRAFFALLSLSLLLVKSRRMPWHGVSMQRIFNLMAMGLLLVAHWVTFFLGIKVGGVAVATLGFACFPAFVAILESVLYREQLTRTEYTLIGLVSLGLVLVTPSFDFSDRATEGLIWGIASGFIYALLTIGNRNVAAKMSGVQVNWWENLSAILCLLPFAFSDIPLVPWLDWVWIACLGLLCTGLSYSFFINGLKVINARTAALIIALEPVYAILVAWMLFHEQPGLRMLLGGVLIIFAVGWSTKKKSVG</sequence>
<evidence type="ECO:0000259" key="8">
    <source>
        <dbReference type="Pfam" id="PF00892"/>
    </source>
</evidence>
<evidence type="ECO:0000256" key="3">
    <source>
        <dbReference type="ARBA" id="ARBA00022475"/>
    </source>
</evidence>
<dbReference type="Proteomes" id="UP000226420">
    <property type="component" value="Unassembled WGS sequence"/>
</dbReference>
<keyword evidence="3" id="KW-1003">Cell membrane</keyword>
<feature type="transmembrane region" description="Helical" evidence="7">
    <location>
        <begin position="179"/>
        <end position="196"/>
    </location>
</feature>
<feature type="domain" description="EamA" evidence="8">
    <location>
        <begin position="149"/>
        <end position="275"/>
    </location>
</feature>
<feature type="transmembrane region" description="Helical" evidence="7">
    <location>
        <begin position="149"/>
        <end position="167"/>
    </location>
</feature>
<comment type="subcellular location">
    <subcellularLocation>
        <location evidence="1">Cell membrane</location>
        <topology evidence="1">Multi-pass membrane protein</topology>
    </subcellularLocation>
</comment>
<feature type="transmembrane region" description="Helical" evidence="7">
    <location>
        <begin position="125"/>
        <end position="143"/>
    </location>
</feature>